<name>A0A061ABY4_9MOLU</name>
<evidence type="ECO:0000313" key="2">
    <source>
        <dbReference type="EMBL" id="CDR31333.1"/>
    </source>
</evidence>
<dbReference type="EMBL" id="LK028559">
    <property type="protein sequence ID" value="CDR31333.1"/>
    <property type="molecule type" value="Genomic_DNA"/>
</dbReference>
<dbReference type="AlphaFoldDB" id="A0A061ABY4"/>
<dbReference type="HOGENOM" id="CLU_2730664_0_0_14"/>
<keyword evidence="3" id="KW-1185">Reference proteome</keyword>
<dbReference type="Pfam" id="PF06612">
    <property type="entry name" value="DUF1146"/>
    <property type="match status" value="1"/>
</dbReference>
<dbReference type="STRING" id="35623.Aocu_12600"/>
<organism evidence="2 3">
    <name type="scientific">Acholeplasma oculi</name>
    <dbReference type="NCBI Taxonomy" id="35623"/>
    <lineage>
        <taxon>Bacteria</taxon>
        <taxon>Bacillati</taxon>
        <taxon>Mycoplasmatota</taxon>
        <taxon>Mollicutes</taxon>
        <taxon>Acholeplasmatales</taxon>
        <taxon>Acholeplasmataceae</taxon>
        <taxon>Acholeplasma</taxon>
    </lineage>
</organism>
<dbReference type="InParanoid" id="A0A061ABY4"/>
<feature type="transmembrane region" description="Helical" evidence="1">
    <location>
        <begin position="6"/>
        <end position="25"/>
    </location>
</feature>
<dbReference type="KEGG" id="aoc:Aocu_12600"/>
<keyword evidence="1" id="KW-1133">Transmembrane helix</keyword>
<sequence length="71" mass="8461">MNDVTKYIIFWIVFLSSFFVTFKTLQAIELERIFKKYRIFEINAAYLILTILTSYLLGKFILDIIELFPGN</sequence>
<dbReference type="OrthoDB" id="384839at2"/>
<proteinExistence type="predicted"/>
<dbReference type="Proteomes" id="UP000032434">
    <property type="component" value="Chromosome 1"/>
</dbReference>
<protein>
    <submittedName>
        <fullName evidence="2">Hypothetical integral membrane protein (YwzB), DUF1146</fullName>
    </submittedName>
</protein>
<accession>A0A061ABY4</accession>
<keyword evidence="1" id="KW-0472">Membrane</keyword>
<feature type="transmembrane region" description="Helical" evidence="1">
    <location>
        <begin position="46"/>
        <end position="65"/>
    </location>
</feature>
<evidence type="ECO:0000313" key="3">
    <source>
        <dbReference type="Proteomes" id="UP000032434"/>
    </source>
</evidence>
<reference evidence="3" key="1">
    <citation type="submission" date="2014-05" db="EMBL/GenBank/DDBJ databases">
        <authorList>
            <person name="Kube M."/>
        </authorList>
    </citation>
    <scope>NUCLEOTIDE SEQUENCE [LARGE SCALE GENOMIC DNA]</scope>
</reference>
<evidence type="ECO:0000256" key="1">
    <source>
        <dbReference type="SAM" id="Phobius"/>
    </source>
</evidence>
<dbReference type="RefSeq" id="WP_045749761.1">
    <property type="nucleotide sequence ID" value="NZ_FUZK01000001.1"/>
</dbReference>
<gene>
    <name evidence="2" type="primary">ywzB</name>
    <name evidence="2" type="ORF">Aocu_12600</name>
</gene>
<dbReference type="InterPro" id="IPR009526">
    <property type="entry name" value="DUF1146"/>
</dbReference>
<keyword evidence="1" id="KW-0812">Transmembrane</keyword>